<dbReference type="AlphaFoldDB" id="A0A426U1N0"/>
<dbReference type="SUPFAM" id="SSF53448">
    <property type="entry name" value="Nucleotide-diphospho-sugar transferases"/>
    <property type="match status" value="1"/>
</dbReference>
<evidence type="ECO:0000259" key="1">
    <source>
        <dbReference type="Pfam" id="PF00535"/>
    </source>
</evidence>
<proteinExistence type="predicted"/>
<dbReference type="PANTHER" id="PTHR22916:SF3">
    <property type="entry name" value="UDP-GLCNAC:BETAGAL BETA-1,3-N-ACETYLGLUCOSAMINYLTRANSFERASE-LIKE PROTEIN 1"/>
    <property type="match status" value="1"/>
</dbReference>
<feature type="domain" description="Glycosyltransferase 2-like" evidence="1">
    <location>
        <begin position="13"/>
        <end position="125"/>
    </location>
</feature>
<dbReference type="InterPro" id="IPR029044">
    <property type="entry name" value="Nucleotide-diphossugar_trans"/>
</dbReference>
<comment type="caution">
    <text evidence="2">The sequence shown here is derived from an EMBL/GenBank/DDBJ whole genome shotgun (WGS) entry which is preliminary data.</text>
</comment>
<protein>
    <submittedName>
        <fullName evidence="2">Glycosyltransferase</fullName>
    </submittedName>
</protein>
<dbReference type="GO" id="GO:0016758">
    <property type="term" value="F:hexosyltransferase activity"/>
    <property type="evidence" value="ECO:0007669"/>
    <property type="project" value="UniProtKB-ARBA"/>
</dbReference>
<organism evidence="2 3">
    <name type="scientific">Candidatus Viridilinea halotolerans</name>
    <dbReference type="NCBI Taxonomy" id="2491704"/>
    <lineage>
        <taxon>Bacteria</taxon>
        <taxon>Bacillati</taxon>
        <taxon>Chloroflexota</taxon>
        <taxon>Chloroflexia</taxon>
        <taxon>Chloroflexales</taxon>
        <taxon>Chloroflexineae</taxon>
        <taxon>Oscillochloridaceae</taxon>
        <taxon>Candidatus Viridilinea</taxon>
    </lineage>
</organism>
<evidence type="ECO:0000313" key="2">
    <source>
        <dbReference type="EMBL" id="RRR73340.1"/>
    </source>
</evidence>
<dbReference type="InterPro" id="IPR001173">
    <property type="entry name" value="Glyco_trans_2-like"/>
</dbReference>
<keyword evidence="2" id="KW-0808">Transferase</keyword>
<dbReference type="EMBL" id="RSAS01000345">
    <property type="protein sequence ID" value="RRR73340.1"/>
    <property type="molecule type" value="Genomic_DNA"/>
</dbReference>
<dbReference type="Pfam" id="PF00535">
    <property type="entry name" value="Glycos_transf_2"/>
    <property type="match status" value="1"/>
</dbReference>
<name>A0A426U1N0_9CHLR</name>
<dbReference type="Proteomes" id="UP000280307">
    <property type="component" value="Unassembled WGS sequence"/>
</dbReference>
<dbReference type="Gene3D" id="3.90.550.10">
    <property type="entry name" value="Spore Coat Polysaccharide Biosynthesis Protein SpsA, Chain A"/>
    <property type="match status" value="1"/>
</dbReference>
<evidence type="ECO:0000313" key="3">
    <source>
        <dbReference type="Proteomes" id="UP000280307"/>
    </source>
</evidence>
<sequence length="229" mass="25948">MKTIPPPDLSAITIIIVNYKTYALTKACVASVLQHYPEVPLILLDNGSADESTRYIVETAQAHPHVVAQLNAHNRYHGPAMDQGINLSKTPYAFTLDSDCEIMRTGLLEGLLAIFDDPQCYAAGELQYMDRFGYTLPVGMKYYTRYIHPYAMLLDRAKYLTLKPFVHHGSPCLHNMQAAQRQGYHFYAFPVAEYVLHHTQGTCSRYGYGLGITTSVQKVMSKCLRYMRR</sequence>
<gene>
    <name evidence="2" type="ORF">EI684_08930</name>
</gene>
<dbReference type="PANTHER" id="PTHR22916">
    <property type="entry name" value="GLYCOSYLTRANSFERASE"/>
    <property type="match status" value="1"/>
</dbReference>
<accession>A0A426U1N0</accession>
<reference evidence="2 3" key="1">
    <citation type="submission" date="2018-12" db="EMBL/GenBank/DDBJ databases">
        <title>Genome Sequence of Candidatus Viridilinea halotolerans isolated from saline sulfide-rich spring.</title>
        <authorList>
            <person name="Grouzdev D.S."/>
            <person name="Burganskaya E.I."/>
            <person name="Krutkina M.S."/>
            <person name="Sukhacheva M.V."/>
            <person name="Gorlenko V.M."/>
        </authorList>
    </citation>
    <scope>NUCLEOTIDE SEQUENCE [LARGE SCALE GENOMIC DNA]</scope>
    <source>
        <strain evidence="2">Chok-6</strain>
    </source>
</reference>